<keyword evidence="4" id="KW-1185">Reference proteome</keyword>
<comment type="caution">
    <text evidence="3">The sequence shown here is derived from an EMBL/GenBank/DDBJ whole genome shotgun (WGS) entry which is preliminary data.</text>
</comment>
<evidence type="ECO:0000256" key="1">
    <source>
        <dbReference type="SAM" id="Coils"/>
    </source>
</evidence>
<dbReference type="AlphaFoldDB" id="A0ABD3QF41"/>
<protein>
    <submittedName>
        <fullName evidence="3">Uncharacterized protein</fullName>
    </submittedName>
</protein>
<accession>A0ABD3QF41</accession>
<dbReference type="PANTHER" id="PTHR31245:SF20">
    <property type="entry name" value="F18B13.13 PROTEIN"/>
    <property type="match status" value="1"/>
</dbReference>
<feature type="region of interest" description="Disordered" evidence="2">
    <location>
        <begin position="82"/>
        <end position="106"/>
    </location>
</feature>
<feature type="region of interest" description="Disordered" evidence="2">
    <location>
        <begin position="1"/>
        <end position="23"/>
    </location>
</feature>
<keyword evidence="1" id="KW-0175">Coiled coil</keyword>
<evidence type="ECO:0000256" key="2">
    <source>
        <dbReference type="SAM" id="MobiDB-lite"/>
    </source>
</evidence>
<organism evidence="3 4">
    <name type="scientific">Cyclotella cryptica</name>
    <dbReference type="NCBI Taxonomy" id="29204"/>
    <lineage>
        <taxon>Eukaryota</taxon>
        <taxon>Sar</taxon>
        <taxon>Stramenopiles</taxon>
        <taxon>Ochrophyta</taxon>
        <taxon>Bacillariophyta</taxon>
        <taxon>Coscinodiscophyceae</taxon>
        <taxon>Thalassiosirophycidae</taxon>
        <taxon>Stephanodiscales</taxon>
        <taxon>Stephanodiscaceae</taxon>
        <taxon>Cyclotella</taxon>
    </lineage>
</organism>
<name>A0ABD3QF41_9STRA</name>
<reference evidence="3 4" key="1">
    <citation type="journal article" date="2020" name="G3 (Bethesda)">
        <title>Improved Reference Genome for Cyclotella cryptica CCMP332, a Model for Cell Wall Morphogenesis, Salinity Adaptation, and Lipid Production in Diatoms (Bacillariophyta).</title>
        <authorList>
            <person name="Roberts W.R."/>
            <person name="Downey K.M."/>
            <person name="Ruck E.C."/>
            <person name="Traller J.C."/>
            <person name="Alverson A.J."/>
        </authorList>
    </citation>
    <scope>NUCLEOTIDE SEQUENCE [LARGE SCALE GENOMIC DNA]</scope>
    <source>
        <strain evidence="3 4">CCMP332</strain>
    </source>
</reference>
<evidence type="ECO:0000313" key="3">
    <source>
        <dbReference type="EMBL" id="KAL3798972.1"/>
    </source>
</evidence>
<gene>
    <name evidence="3" type="ORF">HJC23_005111</name>
</gene>
<dbReference type="EMBL" id="JABMIG020000042">
    <property type="protein sequence ID" value="KAL3798972.1"/>
    <property type="molecule type" value="Genomic_DNA"/>
</dbReference>
<proteinExistence type="predicted"/>
<evidence type="ECO:0000313" key="4">
    <source>
        <dbReference type="Proteomes" id="UP001516023"/>
    </source>
</evidence>
<feature type="coiled-coil region" evidence="1">
    <location>
        <begin position="138"/>
        <end position="193"/>
    </location>
</feature>
<dbReference type="Proteomes" id="UP001516023">
    <property type="component" value="Unassembled WGS sequence"/>
</dbReference>
<dbReference type="PANTHER" id="PTHR31245">
    <property type="entry name" value="UBIQUITIN SYSTEM COMPONENT CUE PROTEIN"/>
    <property type="match status" value="1"/>
</dbReference>
<sequence>MEVVSPLTFSRSDQPPAVGSTKRRFACSPMHNDANGVDSMMADDFSDCMMDDSCGFQATKRRRKMNGEEVGPSWGVASPFAAAGRAPGSACGNPKRSRSRSPPHSPHAKLLELQQTISLQASELCRLKSEHDSALATVSTLTSQNSKLDNENKILKRAVTIQQERQNQMQSELEQARRVNGEAGERIRRLEQMNLTLQYQLQAVGNVGNDFMRFSPHPPDVY</sequence>